<evidence type="ECO:0000256" key="1">
    <source>
        <dbReference type="ARBA" id="ARBA00022732"/>
    </source>
</evidence>
<evidence type="ECO:0000259" key="2">
    <source>
        <dbReference type="Pfam" id="PF03906"/>
    </source>
</evidence>
<proteinExistence type="predicted"/>
<dbReference type="InterPro" id="IPR005604">
    <property type="entry name" value="Phage_T7_tail_fibre-like_N"/>
</dbReference>
<keyword evidence="1" id="KW-0946">Virion</keyword>
<organism evidence="3">
    <name type="scientific">uncultured marine virus</name>
    <dbReference type="NCBI Taxonomy" id="186617"/>
    <lineage>
        <taxon>Viruses</taxon>
        <taxon>environmental samples</taxon>
    </lineage>
</organism>
<keyword evidence="1" id="KW-1227">Viral tail protein</keyword>
<evidence type="ECO:0000313" key="3">
    <source>
        <dbReference type="EMBL" id="AKH47901.1"/>
    </source>
</evidence>
<protein>
    <submittedName>
        <fullName evidence="3">Tail fiber protein</fullName>
    </submittedName>
</protein>
<dbReference type="EMBL" id="KR029599">
    <property type="protein sequence ID" value="AKH47901.1"/>
    <property type="molecule type" value="Genomic_DNA"/>
</dbReference>
<sequence>MPITSGLSFYLSDFLTTNTAQSITYGIEALSNDDITVVFINGSDVRVVLTKDVDYTVDALTKTVTCTAATWISLASVSAVVDSSSKLRIYRTTSVLPLVDFKSGAVLSESDLDNSYKQGLFAAQEMTEDAADTNAGVQTVTTGAIEAGAVTGSKIAAGAVDTLQLANASVDNTKLQPGAVNQLNLQASSINTASLALGAVTHDRLAAVAVETDNIKDANVTQAKVAKASKANMETQSSTAGVVTPDVLKHSPFSPRCYGSVTYDTGSESFSSGSYNVQSVVNTSTSKRTITFSTPMSDVNYFVSVTGSAASSATNFYATVISKTVNGFVIDGADATETSTFSFDFVVFGSTLSA</sequence>
<reference evidence="3" key="1">
    <citation type="journal article" date="2015" name="Front. Microbiol.">
        <title>Combining genomic sequencing methods to explore viral diversity and reveal potential virus-host interactions.</title>
        <authorList>
            <person name="Chow C.E."/>
            <person name="Winget D.M."/>
            <person name="White R.A.III."/>
            <person name="Hallam S.J."/>
            <person name="Suttle C.A."/>
        </authorList>
    </citation>
    <scope>NUCLEOTIDE SEQUENCE</scope>
    <source>
        <strain evidence="3">Oxic1_4</strain>
    </source>
</reference>
<name>A0A0F7L9Z8_9VIRU</name>
<dbReference type="Pfam" id="PF03906">
    <property type="entry name" value="Phage_T7_tail"/>
    <property type="match status" value="1"/>
</dbReference>
<accession>A0A0F7L9Z8</accession>
<feature type="domain" description="Bacteriophage T7 tail fibre protein-like N-terminal" evidence="2">
    <location>
        <begin position="51"/>
        <end position="133"/>
    </location>
</feature>
<reference evidence="3" key="2">
    <citation type="submission" date="2015-03" db="EMBL/GenBank/DDBJ databases">
        <authorList>
            <person name="Chow C.-E.T."/>
            <person name="Winget D.M."/>
            <person name="White R.A.III."/>
            <person name="Hallam S.J."/>
            <person name="Suttle C.A."/>
        </authorList>
    </citation>
    <scope>NUCLEOTIDE SEQUENCE</scope>
    <source>
        <strain evidence="3">Oxic1_4</strain>
    </source>
</reference>